<proteinExistence type="predicted"/>
<evidence type="ECO:0000313" key="1">
    <source>
        <dbReference type="EMBL" id="CAG7732960.1"/>
    </source>
</evidence>
<dbReference type="EMBL" id="CAJVCH010240882">
    <property type="protein sequence ID" value="CAG7732960.1"/>
    <property type="molecule type" value="Genomic_DNA"/>
</dbReference>
<feature type="non-terminal residue" evidence="1">
    <location>
        <position position="79"/>
    </location>
</feature>
<keyword evidence="2" id="KW-1185">Reference proteome</keyword>
<dbReference type="Proteomes" id="UP000708208">
    <property type="component" value="Unassembled WGS sequence"/>
</dbReference>
<comment type="caution">
    <text evidence="1">The sequence shown here is derived from an EMBL/GenBank/DDBJ whole genome shotgun (WGS) entry which is preliminary data.</text>
</comment>
<gene>
    <name evidence="1" type="ORF">AFUS01_LOCUS21437</name>
</gene>
<organism evidence="1 2">
    <name type="scientific">Allacma fusca</name>
    <dbReference type="NCBI Taxonomy" id="39272"/>
    <lineage>
        <taxon>Eukaryota</taxon>
        <taxon>Metazoa</taxon>
        <taxon>Ecdysozoa</taxon>
        <taxon>Arthropoda</taxon>
        <taxon>Hexapoda</taxon>
        <taxon>Collembola</taxon>
        <taxon>Symphypleona</taxon>
        <taxon>Sminthuridae</taxon>
        <taxon>Allacma</taxon>
    </lineage>
</organism>
<accession>A0A8J2K4W6</accession>
<dbReference type="AlphaFoldDB" id="A0A8J2K4W6"/>
<reference evidence="1" key="1">
    <citation type="submission" date="2021-06" db="EMBL/GenBank/DDBJ databases">
        <authorList>
            <person name="Hodson N. C."/>
            <person name="Mongue J. A."/>
            <person name="Jaron S. K."/>
        </authorList>
    </citation>
    <scope>NUCLEOTIDE SEQUENCE</scope>
</reference>
<sequence length="79" mass="8685">MWPWSRDPVGVTGAVAPAGTQQETIFCGKTARSVAFVEGMLGEDASSSRIPALCWQRRRKWDNVNAVVITIEQNRDGAH</sequence>
<protein>
    <submittedName>
        <fullName evidence="1">Uncharacterized protein</fullName>
    </submittedName>
</protein>
<evidence type="ECO:0000313" key="2">
    <source>
        <dbReference type="Proteomes" id="UP000708208"/>
    </source>
</evidence>
<name>A0A8J2K4W6_9HEXA</name>